<reference evidence="3 4" key="1">
    <citation type="submission" date="2019-01" db="EMBL/GenBank/DDBJ databases">
        <authorList>
            <person name="Alioto T."/>
            <person name="Alioto T."/>
        </authorList>
    </citation>
    <scope>NUCLEOTIDE SEQUENCE [LARGE SCALE GENOMIC DNA]</scope>
</reference>
<proteinExistence type="predicted"/>
<dbReference type="GO" id="GO:0006412">
    <property type="term" value="P:translation"/>
    <property type="evidence" value="ECO:0007669"/>
    <property type="project" value="InterPro"/>
</dbReference>
<dbReference type="GO" id="GO:0003735">
    <property type="term" value="F:structural constituent of ribosome"/>
    <property type="evidence" value="ECO:0007669"/>
    <property type="project" value="InterPro"/>
</dbReference>
<dbReference type="AlphaFoldDB" id="A0A485MKK6"/>
<keyword evidence="4" id="KW-1185">Reference proteome</keyword>
<feature type="region of interest" description="Disordered" evidence="1">
    <location>
        <begin position="28"/>
        <end position="51"/>
    </location>
</feature>
<feature type="domain" description="Large ribosomal subunit protein uL6 N-terminal" evidence="2">
    <location>
        <begin position="1"/>
        <end position="28"/>
    </location>
</feature>
<dbReference type="Pfam" id="PF03868">
    <property type="entry name" value="Ribosomal_L6e_N"/>
    <property type="match status" value="1"/>
</dbReference>
<evidence type="ECO:0000256" key="1">
    <source>
        <dbReference type="SAM" id="MobiDB-lite"/>
    </source>
</evidence>
<dbReference type="EMBL" id="CAAGRJ010002339">
    <property type="protein sequence ID" value="VFV20186.1"/>
    <property type="molecule type" value="Genomic_DNA"/>
</dbReference>
<name>A0A485MKK6_LYNPA</name>
<evidence type="ECO:0000313" key="4">
    <source>
        <dbReference type="Proteomes" id="UP000386466"/>
    </source>
</evidence>
<dbReference type="GO" id="GO:0005840">
    <property type="term" value="C:ribosome"/>
    <property type="evidence" value="ECO:0007669"/>
    <property type="project" value="InterPro"/>
</dbReference>
<gene>
    <name evidence="3" type="ORF">LYPA_23C008530</name>
</gene>
<accession>A0A485MKK6</accession>
<feature type="compositionally biased region" description="Basic and acidic residues" evidence="1">
    <location>
        <begin position="30"/>
        <end position="39"/>
    </location>
</feature>
<evidence type="ECO:0000259" key="2">
    <source>
        <dbReference type="Pfam" id="PF03868"/>
    </source>
</evidence>
<dbReference type="Proteomes" id="UP000386466">
    <property type="component" value="Unassembled WGS sequence"/>
</dbReference>
<evidence type="ECO:0000313" key="3">
    <source>
        <dbReference type="EMBL" id="VFV20186.1"/>
    </source>
</evidence>
<sequence>MCKRKYSAAKYRVEKKKKGRVLATVTKPVGGDRMRRYNPTEDVPQKLLSHG</sequence>
<dbReference type="InterPro" id="IPR005568">
    <property type="entry name" value="Ribosomal_uL6_N"/>
</dbReference>
<protein>
    <recommendedName>
        <fullName evidence="2">Large ribosomal subunit protein uL6 N-terminal domain-containing protein</fullName>
    </recommendedName>
</protein>
<organism evidence="3 4">
    <name type="scientific">Lynx pardinus</name>
    <name type="common">Iberian lynx</name>
    <name type="synonym">Felis pardina</name>
    <dbReference type="NCBI Taxonomy" id="191816"/>
    <lineage>
        <taxon>Eukaryota</taxon>
        <taxon>Metazoa</taxon>
        <taxon>Chordata</taxon>
        <taxon>Craniata</taxon>
        <taxon>Vertebrata</taxon>
        <taxon>Euteleostomi</taxon>
        <taxon>Mammalia</taxon>
        <taxon>Eutheria</taxon>
        <taxon>Laurasiatheria</taxon>
        <taxon>Carnivora</taxon>
        <taxon>Feliformia</taxon>
        <taxon>Felidae</taxon>
        <taxon>Felinae</taxon>
        <taxon>Lynx</taxon>
    </lineage>
</organism>